<keyword evidence="5" id="KW-0121">Carboxypeptidase</keyword>
<evidence type="ECO:0000256" key="3">
    <source>
        <dbReference type="SAM" id="SignalP"/>
    </source>
</evidence>
<dbReference type="GO" id="GO:0004180">
    <property type="term" value="F:carboxypeptidase activity"/>
    <property type="evidence" value="ECO:0007669"/>
    <property type="project" value="UniProtKB-KW"/>
</dbReference>
<evidence type="ECO:0000313" key="5">
    <source>
        <dbReference type="EMBL" id="KQK26003.1"/>
    </source>
</evidence>
<comment type="subcellular location">
    <subcellularLocation>
        <location evidence="1">Membrane</location>
    </subcellularLocation>
</comment>
<keyword evidence="6" id="KW-1185">Reference proteome</keyword>
<dbReference type="STRING" id="452084.AR438_10495"/>
<dbReference type="AlphaFoldDB" id="A0A0Q3K8Q6"/>
<protein>
    <submittedName>
        <fullName evidence="5">D-alanyl-D-alanine carboxypeptidase</fullName>
    </submittedName>
</protein>
<dbReference type="Pfam" id="PF00144">
    <property type="entry name" value="Beta-lactamase"/>
    <property type="match status" value="1"/>
</dbReference>
<dbReference type="PANTHER" id="PTHR46825:SF11">
    <property type="entry name" value="PENICILLIN-BINDING PROTEIN 4"/>
    <property type="match status" value="1"/>
</dbReference>
<dbReference type="GO" id="GO:0016020">
    <property type="term" value="C:membrane"/>
    <property type="evidence" value="ECO:0007669"/>
    <property type="project" value="UniProtKB-SubCell"/>
</dbReference>
<dbReference type="EMBL" id="LLYZ01000005">
    <property type="protein sequence ID" value="KQK26003.1"/>
    <property type="molecule type" value="Genomic_DNA"/>
</dbReference>
<dbReference type="InterPro" id="IPR001466">
    <property type="entry name" value="Beta-lactam-related"/>
</dbReference>
<gene>
    <name evidence="5" type="ORF">AR438_10495</name>
</gene>
<dbReference type="InterPro" id="IPR012338">
    <property type="entry name" value="Beta-lactam/transpept-like"/>
</dbReference>
<evidence type="ECO:0000256" key="2">
    <source>
        <dbReference type="ARBA" id="ARBA00023136"/>
    </source>
</evidence>
<dbReference type="Gene3D" id="3.40.710.10">
    <property type="entry name" value="DD-peptidase/beta-lactamase superfamily"/>
    <property type="match status" value="1"/>
</dbReference>
<feature type="signal peptide" evidence="3">
    <location>
        <begin position="1"/>
        <end position="19"/>
    </location>
</feature>
<accession>A0A0Q3K8Q6</accession>
<dbReference type="PANTHER" id="PTHR46825">
    <property type="entry name" value="D-ALANYL-D-ALANINE-CARBOXYPEPTIDASE/ENDOPEPTIDASE AMPH"/>
    <property type="match status" value="1"/>
</dbReference>
<dbReference type="RefSeq" id="WP_056015044.1">
    <property type="nucleotide sequence ID" value="NZ_LLYZ01000005.1"/>
</dbReference>
<feature type="domain" description="Beta-lactamase-related" evidence="4">
    <location>
        <begin position="43"/>
        <end position="336"/>
    </location>
</feature>
<dbReference type="SUPFAM" id="SSF56601">
    <property type="entry name" value="beta-lactamase/transpeptidase-like"/>
    <property type="match status" value="1"/>
</dbReference>
<keyword evidence="5" id="KW-0378">Hydrolase</keyword>
<reference evidence="5 6" key="1">
    <citation type="submission" date="2015-10" db="EMBL/GenBank/DDBJ databases">
        <title>Chryseobacterium aquaticum genome.</title>
        <authorList>
            <person name="Newman J.D."/>
            <person name="Ferguson M.B."/>
            <person name="Miller J.R."/>
        </authorList>
    </citation>
    <scope>NUCLEOTIDE SEQUENCE [LARGE SCALE GENOMIC DNA]</scope>
    <source>
        <strain evidence="5 6">KCTC 12483</strain>
    </source>
</reference>
<proteinExistence type="predicted"/>
<dbReference type="InterPro" id="IPR050491">
    <property type="entry name" value="AmpC-like"/>
</dbReference>
<evidence type="ECO:0000256" key="1">
    <source>
        <dbReference type="ARBA" id="ARBA00004370"/>
    </source>
</evidence>
<organism evidence="5 6">
    <name type="scientific">Chryseobacterium aquaticum</name>
    <dbReference type="NCBI Taxonomy" id="452084"/>
    <lineage>
        <taxon>Bacteria</taxon>
        <taxon>Pseudomonadati</taxon>
        <taxon>Bacteroidota</taxon>
        <taxon>Flavobacteriia</taxon>
        <taxon>Flavobacteriales</taxon>
        <taxon>Weeksellaceae</taxon>
        <taxon>Chryseobacterium group</taxon>
        <taxon>Chryseobacterium</taxon>
    </lineage>
</organism>
<comment type="caution">
    <text evidence="5">The sequence shown here is derived from an EMBL/GenBank/DDBJ whole genome shotgun (WGS) entry which is preliminary data.</text>
</comment>
<sequence>MFKKVCFAIAVSVSSVAFSQSNVREKLSNYLDSLNVHHKIMGSFAFADNNQTSFMKVVGLSDVEKKQKANMNTQYRIGSISKTFTAVLVMKAVEEKKLTLTTKLSQFYPDILNADKITIENLLQHRSGIHNLTDEEEYMQYYTQTKTEKDLIDIIKKYKSDFNPGIKFEYSNSNYILLGFILEKVYKKSYTELIKDKITKPLKLTLTEVGGKINSDKNQAKSYDYSNGKFNLSPETDMSIPLGAGNIISTPTELLKFILGLENGKLITKESLKQMKNFSDNYGYGLVKVPFNEYSGYGHTGGIDEFRSFLYYFPDLKVAVASVTNQSDYDNNQIAINMLKAATGKDFQMPGFKTFNVSENELQQYVGVYSAPGIPVKFNIFIENKQLMAQATDQSAFPLEATSKNNFKFDAAEITVNFEPAKKQFVIIQSGIETVFTKE</sequence>
<keyword evidence="5" id="KW-0645">Protease</keyword>
<evidence type="ECO:0000313" key="6">
    <source>
        <dbReference type="Proteomes" id="UP000051682"/>
    </source>
</evidence>
<dbReference type="Proteomes" id="UP000051682">
    <property type="component" value="Unassembled WGS sequence"/>
</dbReference>
<keyword evidence="3" id="KW-0732">Signal</keyword>
<evidence type="ECO:0000259" key="4">
    <source>
        <dbReference type="Pfam" id="PF00144"/>
    </source>
</evidence>
<dbReference type="OrthoDB" id="9793489at2"/>
<name>A0A0Q3K8Q6_9FLAO</name>
<keyword evidence="2" id="KW-0472">Membrane</keyword>
<feature type="chain" id="PRO_5006204729" evidence="3">
    <location>
        <begin position="20"/>
        <end position="439"/>
    </location>
</feature>